<organism evidence="3 4">
    <name type="scientific">Pseudovibrio denitrificans</name>
    <dbReference type="NCBI Taxonomy" id="258256"/>
    <lineage>
        <taxon>Bacteria</taxon>
        <taxon>Pseudomonadati</taxon>
        <taxon>Pseudomonadota</taxon>
        <taxon>Alphaproteobacteria</taxon>
        <taxon>Hyphomicrobiales</taxon>
        <taxon>Stappiaceae</taxon>
        <taxon>Pseudovibrio</taxon>
    </lineage>
</organism>
<dbReference type="InterPro" id="IPR057326">
    <property type="entry name" value="KR_dom"/>
</dbReference>
<dbReference type="RefSeq" id="WP_054784169.1">
    <property type="nucleotide sequence ID" value="NZ_FPBD01000010.1"/>
</dbReference>
<proteinExistence type="inferred from homology"/>
<evidence type="ECO:0000259" key="2">
    <source>
        <dbReference type="SMART" id="SM00822"/>
    </source>
</evidence>
<evidence type="ECO:0000313" key="4">
    <source>
        <dbReference type="Proteomes" id="UP000183371"/>
    </source>
</evidence>
<dbReference type="PANTHER" id="PTHR42879:SF2">
    <property type="entry name" value="3-OXOACYL-[ACYL-CARRIER-PROTEIN] REDUCTASE FABG"/>
    <property type="match status" value="1"/>
</dbReference>
<dbReference type="CDD" id="cd05233">
    <property type="entry name" value="SDR_c"/>
    <property type="match status" value="1"/>
</dbReference>
<dbReference type="InterPro" id="IPR036291">
    <property type="entry name" value="NAD(P)-bd_dom_sf"/>
</dbReference>
<keyword evidence="4" id="KW-1185">Reference proteome</keyword>
<dbReference type="NCBIfam" id="NF005559">
    <property type="entry name" value="PRK07231.1"/>
    <property type="match status" value="1"/>
</dbReference>
<dbReference type="SUPFAM" id="SSF51735">
    <property type="entry name" value="NAD(P)-binding Rossmann-fold domains"/>
    <property type="match status" value="1"/>
</dbReference>
<dbReference type="FunFam" id="3.40.50.720:FF:000084">
    <property type="entry name" value="Short-chain dehydrogenase reductase"/>
    <property type="match status" value="1"/>
</dbReference>
<sequence>MSVTYDYKGKLVVVTGGARGLGFAMAQRLINSNAKVVITDLQEESLKSACEQLGENASYRVHNVTAYDSTPALVDDIEAKEGPIFGLVNNAGVHLKKPIWDVTDEEWLNVVNINQNGLFVMTREVLRHMRPRKDGSIVNVSSMGGLLALPTAPAYVTTKTAVIGLTRNLAVDLGPENIRVNAICPGFIDTEMTRAVLDGDPVRGAKIKGRIPMPRLAQPEEIAAMVAFLCSEDAAYVSGQSIAVDGGFSVGF</sequence>
<dbReference type="AlphaFoldDB" id="A0A1I7DSJ9"/>
<reference evidence="4" key="1">
    <citation type="submission" date="2016-10" db="EMBL/GenBank/DDBJ databases">
        <authorList>
            <person name="Varghese N."/>
            <person name="Submissions S."/>
        </authorList>
    </citation>
    <scope>NUCLEOTIDE SEQUENCE [LARGE SCALE GENOMIC DNA]</scope>
    <source>
        <strain evidence="4">DSM 17465</strain>
    </source>
</reference>
<dbReference type="NCBIfam" id="NF009466">
    <property type="entry name" value="PRK12826.1-2"/>
    <property type="match status" value="1"/>
</dbReference>
<name>A0A1I7DSJ9_9HYPH</name>
<accession>A0A1I7DSJ9</accession>
<dbReference type="PROSITE" id="PS00061">
    <property type="entry name" value="ADH_SHORT"/>
    <property type="match status" value="1"/>
</dbReference>
<dbReference type="EMBL" id="FPBD01000010">
    <property type="protein sequence ID" value="SFU14681.1"/>
    <property type="molecule type" value="Genomic_DNA"/>
</dbReference>
<feature type="domain" description="Ketoreductase" evidence="2">
    <location>
        <begin position="10"/>
        <end position="186"/>
    </location>
</feature>
<dbReference type="PRINTS" id="PR00080">
    <property type="entry name" value="SDRFAMILY"/>
</dbReference>
<dbReference type="PRINTS" id="PR00081">
    <property type="entry name" value="GDHRDH"/>
</dbReference>
<dbReference type="InterPro" id="IPR002347">
    <property type="entry name" value="SDR_fam"/>
</dbReference>
<dbReference type="SMART" id="SM00822">
    <property type="entry name" value="PKS_KR"/>
    <property type="match status" value="1"/>
</dbReference>
<dbReference type="InterPro" id="IPR020904">
    <property type="entry name" value="Sc_DH/Rdtase_CS"/>
</dbReference>
<gene>
    <name evidence="3" type="ORF">SAMN05444141_11042</name>
</gene>
<dbReference type="Pfam" id="PF13561">
    <property type="entry name" value="adh_short_C2"/>
    <property type="match status" value="1"/>
</dbReference>
<dbReference type="PANTHER" id="PTHR42879">
    <property type="entry name" value="3-OXOACYL-(ACYL-CARRIER-PROTEIN) REDUCTASE"/>
    <property type="match status" value="1"/>
</dbReference>
<comment type="similarity">
    <text evidence="1">Belongs to the short-chain dehydrogenases/reductases (SDR) family.</text>
</comment>
<dbReference type="Gene3D" id="3.40.50.720">
    <property type="entry name" value="NAD(P)-binding Rossmann-like Domain"/>
    <property type="match status" value="1"/>
</dbReference>
<dbReference type="Proteomes" id="UP000183371">
    <property type="component" value="Unassembled WGS sequence"/>
</dbReference>
<protein>
    <submittedName>
        <fullName evidence="3">NAD(P)-dependent dehydrogenase, short-chain alcohol dehydrogenase family</fullName>
    </submittedName>
</protein>
<dbReference type="GO" id="GO:0032787">
    <property type="term" value="P:monocarboxylic acid metabolic process"/>
    <property type="evidence" value="ECO:0007669"/>
    <property type="project" value="UniProtKB-ARBA"/>
</dbReference>
<evidence type="ECO:0000256" key="1">
    <source>
        <dbReference type="ARBA" id="ARBA00006484"/>
    </source>
</evidence>
<evidence type="ECO:0000313" key="3">
    <source>
        <dbReference type="EMBL" id="SFU14681.1"/>
    </source>
</evidence>
<dbReference type="InterPro" id="IPR050259">
    <property type="entry name" value="SDR"/>
</dbReference>